<dbReference type="KEGG" id="chm:B842_02400"/>
<dbReference type="AlphaFoldDB" id="A0A0B5D7W8"/>
<accession>A0A0B5D7W8</accession>
<keyword evidence="3" id="KW-1185">Reference proteome</keyword>
<reference evidence="2 3" key="1">
    <citation type="submission" date="2013-04" db="EMBL/GenBank/DDBJ databases">
        <title>Complete genome sequence of Corynebacterium humireducens DSM 45392(T), isolated from a wastewater-fed microbial fuel cell.</title>
        <authorList>
            <person name="Ruckert C."/>
            <person name="Albersmeier A."/>
            <person name="Kalinowski J."/>
        </authorList>
    </citation>
    <scope>NUCLEOTIDE SEQUENCE [LARGE SCALE GENOMIC DNA]</scope>
    <source>
        <strain evidence="3">MFC-5</strain>
    </source>
</reference>
<name>A0A0B5D7W8_9CORY</name>
<feature type="transmembrane region" description="Helical" evidence="1">
    <location>
        <begin position="32"/>
        <end position="56"/>
    </location>
</feature>
<keyword evidence="1" id="KW-0472">Membrane</keyword>
<keyword evidence="1" id="KW-1133">Transmembrane helix</keyword>
<dbReference type="EMBL" id="CP005286">
    <property type="protein sequence ID" value="AJE32333.1"/>
    <property type="molecule type" value="Genomic_DNA"/>
</dbReference>
<dbReference type="STRING" id="1223515.B842_02400"/>
<evidence type="ECO:0000256" key="1">
    <source>
        <dbReference type="SAM" id="Phobius"/>
    </source>
</evidence>
<evidence type="ECO:0000313" key="2">
    <source>
        <dbReference type="EMBL" id="AJE32333.1"/>
    </source>
</evidence>
<dbReference type="HOGENOM" id="CLU_205765_0_0_11"/>
<organism evidence="2 3">
    <name type="scientific">Corynebacterium humireducens NBRC 106098 = DSM 45392</name>
    <dbReference type="NCBI Taxonomy" id="1223515"/>
    <lineage>
        <taxon>Bacteria</taxon>
        <taxon>Bacillati</taxon>
        <taxon>Actinomycetota</taxon>
        <taxon>Actinomycetes</taxon>
        <taxon>Mycobacteriales</taxon>
        <taxon>Corynebacteriaceae</taxon>
        <taxon>Corynebacterium</taxon>
    </lineage>
</organism>
<keyword evidence="1" id="KW-0812">Transmembrane</keyword>
<evidence type="ECO:0000313" key="3">
    <source>
        <dbReference type="Proteomes" id="UP000031524"/>
    </source>
</evidence>
<sequence length="66" mass="6843">MEYNMSALIYLVLGAALLAGGVFWYMAVGFSVMAVVAALVMGTGGALIVSGIAVLLDKYSPTSRKL</sequence>
<dbReference type="Proteomes" id="UP000031524">
    <property type="component" value="Chromosome"/>
</dbReference>
<protein>
    <submittedName>
        <fullName evidence="2">Uncharacterized protein</fullName>
    </submittedName>
</protein>
<proteinExistence type="predicted"/>
<feature type="transmembrane region" description="Helical" evidence="1">
    <location>
        <begin position="7"/>
        <end position="26"/>
    </location>
</feature>
<gene>
    <name evidence="2" type="ORF">B842_02400</name>
</gene>